<accession>A0A1I2IKY1</accession>
<dbReference type="OrthoDB" id="2928291at2"/>
<feature type="transmembrane region" description="Helical" evidence="1">
    <location>
        <begin position="219"/>
        <end position="238"/>
    </location>
</feature>
<gene>
    <name evidence="2" type="ORF">SAMN04487969_13712</name>
</gene>
<organism evidence="2 3">
    <name type="scientific">Paenibacillus algorifonticola</name>
    <dbReference type="NCBI Taxonomy" id="684063"/>
    <lineage>
        <taxon>Bacteria</taxon>
        <taxon>Bacillati</taxon>
        <taxon>Bacillota</taxon>
        <taxon>Bacilli</taxon>
        <taxon>Bacillales</taxon>
        <taxon>Paenibacillaceae</taxon>
        <taxon>Paenibacillus</taxon>
    </lineage>
</organism>
<feature type="transmembrane region" description="Helical" evidence="1">
    <location>
        <begin position="25"/>
        <end position="43"/>
    </location>
</feature>
<dbReference type="NCBIfam" id="TIGR04405">
    <property type="entry name" value="SkfF"/>
    <property type="match status" value="1"/>
</dbReference>
<dbReference type="EMBL" id="FONN01000037">
    <property type="protein sequence ID" value="SFF42340.1"/>
    <property type="molecule type" value="Genomic_DNA"/>
</dbReference>
<name>A0A1I2IKY1_9BACL</name>
<dbReference type="AlphaFoldDB" id="A0A1I2IKY1"/>
<dbReference type="Proteomes" id="UP000183410">
    <property type="component" value="Unassembled WGS sequence"/>
</dbReference>
<dbReference type="InterPro" id="IPR030920">
    <property type="entry name" value="SkfF"/>
</dbReference>
<feature type="transmembrane region" description="Helical" evidence="1">
    <location>
        <begin position="324"/>
        <end position="345"/>
    </location>
</feature>
<feature type="transmembrane region" description="Helical" evidence="1">
    <location>
        <begin position="162"/>
        <end position="185"/>
    </location>
</feature>
<sequence length="487" mass="54234">MINLAVFLLKNSTKQWLTNKKGSKFIIIAPLLILALFTLLQMNVLSKPEEATAQLVGWVVLVILFVFILFGLLSNRLPSRMEDVMWIYMLPMSMSRIVWTCLCWQLLLRSSFWLGSALIADTIRFLLGHTYEHLFFQAFMSLAVISLLEVGLFAASSSRGKWGVSIAVGMVGAIGLVLTAFSFFVTQMEKSLFPSITAAMELLAFYVGAFMMGKFHLEGFLFVVVFIVLAIVVIQAAAKGLELKEKLTREADFWSSFSSFSSLAAAAKGGDQASYWGGKAWTGVFSFVWFEWVLWRKHRSALVFQFIAGAGLAIVMAIKWPSWLMIYFGIILASALIGGFFSGLIRHAQSGDLLLLPGSRLKKIVLLEIVDLIPPFATVWLYYSISIAIGANLSLKPIAFIGWLLVLIVAIACFRISLFVDVFLKNLDISMGSYYKRLFIYSIAIAGIIFILLFLDSTLIELSIGMLVAAVMATVILYGVIRIYTYK</sequence>
<proteinExistence type="predicted"/>
<feature type="transmembrane region" description="Helical" evidence="1">
    <location>
        <begin position="273"/>
        <end position="294"/>
    </location>
</feature>
<feature type="transmembrane region" description="Helical" evidence="1">
    <location>
        <begin position="365"/>
        <end position="385"/>
    </location>
</feature>
<feature type="transmembrane region" description="Helical" evidence="1">
    <location>
        <begin position="191"/>
        <end position="212"/>
    </location>
</feature>
<reference evidence="3" key="1">
    <citation type="submission" date="2016-10" db="EMBL/GenBank/DDBJ databases">
        <authorList>
            <person name="Varghese N."/>
            <person name="Submissions S."/>
        </authorList>
    </citation>
    <scope>NUCLEOTIDE SEQUENCE [LARGE SCALE GENOMIC DNA]</scope>
    <source>
        <strain evidence="3">CGMCC 1.10223</strain>
    </source>
</reference>
<keyword evidence="1" id="KW-0472">Membrane</keyword>
<feature type="transmembrane region" description="Helical" evidence="1">
    <location>
        <begin position="438"/>
        <end position="456"/>
    </location>
</feature>
<feature type="transmembrane region" description="Helical" evidence="1">
    <location>
        <begin position="134"/>
        <end position="155"/>
    </location>
</feature>
<feature type="transmembrane region" description="Helical" evidence="1">
    <location>
        <begin position="55"/>
        <end position="73"/>
    </location>
</feature>
<evidence type="ECO:0000313" key="2">
    <source>
        <dbReference type="EMBL" id="SFF42340.1"/>
    </source>
</evidence>
<keyword evidence="1" id="KW-1133">Transmembrane helix</keyword>
<dbReference type="RefSeq" id="WP_046234398.1">
    <property type="nucleotide sequence ID" value="NZ_FONN01000037.1"/>
</dbReference>
<keyword evidence="3" id="KW-1185">Reference proteome</keyword>
<keyword evidence="1" id="KW-0812">Transmembrane</keyword>
<feature type="transmembrane region" description="Helical" evidence="1">
    <location>
        <begin position="397"/>
        <end position="418"/>
    </location>
</feature>
<feature type="transmembrane region" description="Helical" evidence="1">
    <location>
        <begin position="462"/>
        <end position="481"/>
    </location>
</feature>
<protein>
    <submittedName>
        <fullName evidence="2">Sporulation killing factor system integral membrane protein</fullName>
    </submittedName>
</protein>
<evidence type="ECO:0000313" key="3">
    <source>
        <dbReference type="Proteomes" id="UP000183410"/>
    </source>
</evidence>
<feature type="transmembrane region" description="Helical" evidence="1">
    <location>
        <begin position="301"/>
        <end position="318"/>
    </location>
</feature>
<evidence type="ECO:0000256" key="1">
    <source>
        <dbReference type="SAM" id="Phobius"/>
    </source>
</evidence>